<dbReference type="Proteomes" id="UP001430953">
    <property type="component" value="Unassembled WGS sequence"/>
</dbReference>
<dbReference type="AlphaFoldDB" id="A0AAW2GYB4"/>
<evidence type="ECO:0000313" key="2">
    <source>
        <dbReference type="Proteomes" id="UP001430953"/>
    </source>
</evidence>
<comment type="caution">
    <text evidence="1">The sequence shown here is derived from an EMBL/GenBank/DDBJ whole genome shotgun (WGS) entry which is preliminary data.</text>
</comment>
<name>A0AAW2GYB4_9HYME</name>
<sequence length="253" mass="30922">MHFIQRRPLNCPTVLKLYVYLPHRRTRAFVHTARLRFPTVFRGFTYGRKEKFRRAQTYDWRKETSHGGRKVLNIVYSTSNERFTGTIYLHINVSSRRNPWDRFSKFVATAERYEKHFRNYFSSRKLSRKCLRLRRNLFLIINILMRRQKLMYARPQIYTRIQDRFQYSISHRRFFIYLFRRSGNIWIKLFRSRSRYSNESIAAYFSFLKLISPFLSLSHSSISLYSSPRHFSLPCREIPNFSRVSVRSRILKK</sequence>
<proteinExistence type="predicted"/>
<reference evidence="1 2" key="1">
    <citation type="submission" date="2023-03" db="EMBL/GenBank/DDBJ databases">
        <title>High recombination rates correlate with genetic variation in Cardiocondyla obscurior ants.</title>
        <authorList>
            <person name="Errbii M."/>
        </authorList>
    </citation>
    <scope>NUCLEOTIDE SEQUENCE [LARGE SCALE GENOMIC DNA]</scope>
    <source>
        <strain evidence="1">Alpha-2009</strain>
        <tissue evidence="1">Whole body</tissue>
    </source>
</reference>
<accession>A0AAW2GYB4</accession>
<organism evidence="1 2">
    <name type="scientific">Cardiocondyla obscurior</name>
    <dbReference type="NCBI Taxonomy" id="286306"/>
    <lineage>
        <taxon>Eukaryota</taxon>
        <taxon>Metazoa</taxon>
        <taxon>Ecdysozoa</taxon>
        <taxon>Arthropoda</taxon>
        <taxon>Hexapoda</taxon>
        <taxon>Insecta</taxon>
        <taxon>Pterygota</taxon>
        <taxon>Neoptera</taxon>
        <taxon>Endopterygota</taxon>
        <taxon>Hymenoptera</taxon>
        <taxon>Apocrita</taxon>
        <taxon>Aculeata</taxon>
        <taxon>Formicoidea</taxon>
        <taxon>Formicidae</taxon>
        <taxon>Myrmicinae</taxon>
        <taxon>Cardiocondyla</taxon>
    </lineage>
</organism>
<evidence type="ECO:0000313" key="1">
    <source>
        <dbReference type="EMBL" id="KAL0132242.1"/>
    </source>
</evidence>
<evidence type="ECO:0008006" key="3">
    <source>
        <dbReference type="Google" id="ProtNLM"/>
    </source>
</evidence>
<protein>
    <recommendedName>
        <fullName evidence="3">Ribosomal protein S3</fullName>
    </recommendedName>
</protein>
<dbReference type="EMBL" id="JADYXP020000001">
    <property type="protein sequence ID" value="KAL0132242.1"/>
    <property type="molecule type" value="Genomic_DNA"/>
</dbReference>
<gene>
    <name evidence="1" type="ORF">PUN28_000200</name>
</gene>
<keyword evidence="2" id="KW-1185">Reference proteome</keyword>